<feature type="domain" description="Peptidase A1" evidence="5">
    <location>
        <begin position="1"/>
        <end position="219"/>
    </location>
</feature>
<evidence type="ECO:0000259" key="5">
    <source>
        <dbReference type="PROSITE" id="PS51767"/>
    </source>
</evidence>
<dbReference type="GO" id="GO:0006508">
    <property type="term" value="P:proteolysis"/>
    <property type="evidence" value="ECO:0007669"/>
    <property type="project" value="UniProtKB-KW"/>
</dbReference>
<keyword evidence="4" id="KW-0378">Hydrolase</keyword>
<accession>A0A6J5XRX1</accession>
<comment type="subcellular location">
    <subcellularLocation>
        <location evidence="1">Secreted</location>
    </subcellularLocation>
</comment>
<evidence type="ECO:0000313" key="6">
    <source>
        <dbReference type="EMBL" id="CAB4315901.1"/>
    </source>
</evidence>
<dbReference type="PANTHER" id="PTHR47967">
    <property type="entry name" value="OS07G0603500 PROTEIN-RELATED"/>
    <property type="match status" value="1"/>
</dbReference>
<evidence type="ECO:0000313" key="7">
    <source>
        <dbReference type="Proteomes" id="UP000507245"/>
    </source>
</evidence>
<dbReference type="GO" id="GO:0008233">
    <property type="term" value="F:peptidase activity"/>
    <property type="evidence" value="ECO:0007669"/>
    <property type="project" value="UniProtKB-KW"/>
</dbReference>
<dbReference type="GO" id="GO:0005576">
    <property type="term" value="C:extracellular region"/>
    <property type="evidence" value="ECO:0007669"/>
    <property type="project" value="UniProtKB-SubCell"/>
</dbReference>
<dbReference type="OrthoDB" id="2747330at2759"/>
<dbReference type="PROSITE" id="PS51767">
    <property type="entry name" value="PEPTIDASE_A1"/>
    <property type="match status" value="1"/>
</dbReference>
<dbReference type="SUPFAM" id="SSF50630">
    <property type="entry name" value="Acid proteases"/>
    <property type="match status" value="1"/>
</dbReference>
<dbReference type="EMBL" id="CAEKKB010000006">
    <property type="protein sequence ID" value="CAB4315901.1"/>
    <property type="molecule type" value="Genomic_DNA"/>
</dbReference>
<dbReference type="InterPro" id="IPR032799">
    <property type="entry name" value="TAXi_C"/>
</dbReference>
<name>A0A6J5XRX1_PRUAR</name>
<keyword evidence="7" id="KW-1185">Reference proteome</keyword>
<sequence>MKLIWEFSGLEGGPYHLFLNQLGSLLGGRKFSYCLAPFHTDPSIECNITFRKGSQVLGEGVVSTPLVLQDNLPFYHVTVKGISVGGKFLPFDSSGKASKGNMYLDSGTPTTYISTDLYDRLVAELKKQIPMKPVEDDPNFGTQLFYKSKTNLRGPILTLHFEGDADVRLTPTQTFIPPRDGVFCFAMTNDTSDGSIYGNFAQSNFLIGFDLETRMVSFKPSDCTKEKLP</sequence>
<evidence type="ECO:0000256" key="3">
    <source>
        <dbReference type="ARBA" id="ARBA00022670"/>
    </source>
</evidence>
<dbReference type="Pfam" id="PF14541">
    <property type="entry name" value="TAXi_C"/>
    <property type="match status" value="1"/>
</dbReference>
<dbReference type="InterPro" id="IPR051708">
    <property type="entry name" value="Plant_Aspart_Prot_A1"/>
</dbReference>
<dbReference type="AlphaFoldDB" id="A0A6J5XRX1"/>
<organism evidence="6 7">
    <name type="scientific">Prunus armeniaca</name>
    <name type="common">Apricot</name>
    <name type="synonym">Armeniaca vulgaris</name>
    <dbReference type="NCBI Taxonomy" id="36596"/>
    <lineage>
        <taxon>Eukaryota</taxon>
        <taxon>Viridiplantae</taxon>
        <taxon>Streptophyta</taxon>
        <taxon>Embryophyta</taxon>
        <taxon>Tracheophyta</taxon>
        <taxon>Spermatophyta</taxon>
        <taxon>Magnoliopsida</taxon>
        <taxon>eudicotyledons</taxon>
        <taxon>Gunneridae</taxon>
        <taxon>Pentapetalae</taxon>
        <taxon>rosids</taxon>
        <taxon>fabids</taxon>
        <taxon>Rosales</taxon>
        <taxon>Rosaceae</taxon>
        <taxon>Amygdaloideae</taxon>
        <taxon>Amygdaleae</taxon>
        <taxon>Prunus</taxon>
    </lineage>
</organism>
<dbReference type="PANTHER" id="PTHR47967:SF39">
    <property type="entry name" value="ASPARTYL PROTEASE FAMILY PROTEIN, PUTATIVE-RELATED"/>
    <property type="match status" value="1"/>
</dbReference>
<protein>
    <recommendedName>
        <fullName evidence="5">Peptidase A1 domain-containing protein</fullName>
    </recommendedName>
</protein>
<dbReference type="InterPro" id="IPR033121">
    <property type="entry name" value="PEPTIDASE_A1"/>
</dbReference>
<dbReference type="Gene3D" id="2.40.70.10">
    <property type="entry name" value="Acid Proteases"/>
    <property type="match status" value="1"/>
</dbReference>
<keyword evidence="3" id="KW-0645">Protease</keyword>
<evidence type="ECO:0000256" key="2">
    <source>
        <dbReference type="ARBA" id="ARBA00022525"/>
    </source>
</evidence>
<gene>
    <name evidence="6" type="ORF">ORAREDHAP_LOCUS40736</name>
</gene>
<evidence type="ECO:0000256" key="4">
    <source>
        <dbReference type="ARBA" id="ARBA00022801"/>
    </source>
</evidence>
<evidence type="ECO:0000256" key="1">
    <source>
        <dbReference type="ARBA" id="ARBA00004613"/>
    </source>
</evidence>
<keyword evidence="2" id="KW-0964">Secreted</keyword>
<dbReference type="InterPro" id="IPR021109">
    <property type="entry name" value="Peptidase_aspartic_dom_sf"/>
</dbReference>
<dbReference type="FunFam" id="2.40.70.10:FF:000050">
    <property type="entry name" value="Aspartic proteinase CDR1"/>
    <property type="match status" value="1"/>
</dbReference>
<proteinExistence type="predicted"/>
<dbReference type="Proteomes" id="UP000507245">
    <property type="component" value="Unassembled WGS sequence"/>
</dbReference>
<reference evidence="7" key="1">
    <citation type="journal article" date="2020" name="Genome Biol.">
        <title>Gamete binning: chromosome-level and haplotype-resolved genome assembly enabled by high-throughput single-cell sequencing of gamete genomes.</title>
        <authorList>
            <person name="Campoy J.A."/>
            <person name="Sun H."/>
            <person name="Goel M."/>
            <person name="Jiao W.-B."/>
            <person name="Folz-Donahue K."/>
            <person name="Wang N."/>
            <person name="Rubio M."/>
            <person name="Liu C."/>
            <person name="Kukat C."/>
            <person name="Ruiz D."/>
            <person name="Huettel B."/>
            <person name="Schneeberger K."/>
        </authorList>
    </citation>
    <scope>NUCLEOTIDE SEQUENCE [LARGE SCALE GENOMIC DNA]</scope>
    <source>
        <strain evidence="7">cv. Rojo Pasion</strain>
    </source>
</reference>